<dbReference type="AlphaFoldDB" id="A0A1G6XWN6"/>
<proteinExistence type="predicted"/>
<protein>
    <submittedName>
        <fullName evidence="1">Uncharacterized protein</fullName>
    </submittedName>
</protein>
<dbReference type="STRING" id="57664.SAMN05661003_101407"/>
<gene>
    <name evidence="1" type="ORF">SAMN05661003_101407</name>
</gene>
<dbReference type="OrthoDB" id="5402372at2"/>
<reference evidence="2" key="1">
    <citation type="submission" date="2016-10" db="EMBL/GenBank/DDBJ databases">
        <authorList>
            <person name="Varghese N."/>
            <person name="Submissions S."/>
        </authorList>
    </citation>
    <scope>NUCLEOTIDE SEQUENCE [LARGE SCALE GENOMIC DNA]</scope>
    <source>
        <strain evidence="2">DSM 8987</strain>
    </source>
</reference>
<dbReference type="Proteomes" id="UP000243205">
    <property type="component" value="Unassembled WGS sequence"/>
</dbReference>
<evidence type="ECO:0000313" key="2">
    <source>
        <dbReference type="Proteomes" id="UP000243205"/>
    </source>
</evidence>
<accession>A0A1G6XWN6</accession>
<keyword evidence="2" id="KW-1185">Reference proteome</keyword>
<evidence type="ECO:0000313" key="1">
    <source>
        <dbReference type="EMBL" id="SDD81837.1"/>
    </source>
</evidence>
<dbReference type="RefSeq" id="WP_092075724.1">
    <property type="nucleotide sequence ID" value="NZ_CALFZY010000006.1"/>
</dbReference>
<organism evidence="1 2">
    <name type="scientific">Desulfuromonas thiophila</name>
    <dbReference type="NCBI Taxonomy" id="57664"/>
    <lineage>
        <taxon>Bacteria</taxon>
        <taxon>Pseudomonadati</taxon>
        <taxon>Thermodesulfobacteriota</taxon>
        <taxon>Desulfuromonadia</taxon>
        <taxon>Desulfuromonadales</taxon>
        <taxon>Desulfuromonadaceae</taxon>
        <taxon>Desulfuromonas</taxon>
    </lineage>
</organism>
<name>A0A1G6XWN6_9BACT</name>
<dbReference type="EMBL" id="FNAQ01000001">
    <property type="protein sequence ID" value="SDD81837.1"/>
    <property type="molecule type" value="Genomic_DNA"/>
</dbReference>
<sequence>MSLEQLQQQILELPTADKQAFILNCLPPLAKEALQDSSFMMQLLPVFLGIVKDSGLDLQQLLQFAALHSATSAGPR</sequence>